<dbReference type="PATRIC" id="fig|582475.4.peg.1528"/>
<dbReference type="InterPro" id="IPR041436">
    <property type="entry name" value="RNAse_A_bac"/>
</dbReference>
<evidence type="ECO:0000313" key="4">
    <source>
        <dbReference type="Proteomes" id="UP000037326"/>
    </source>
</evidence>
<dbReference type="GeneID" id="96598540"/>
<proteinExistence type="predicted"/>
<dbReference type="RefSeq" id="WP_049665645.1">
    <property type="nucleotide sequence ID" value="NZ_LFXJ01000005.1"/>
</dbReference>
<gene>
    <name evidence="3" type="ORF">ACZ11_09765</name>
</gene>
<accession>A0A0K9FCU4</accession>
<dbReference type="EMBL" id="LFXJ01000005">
    <property type="protein sequence ID" value="KMY32404.1"/>
    <property type="molecule type" value="Genomic_DNA"/>
</dbReference>
<feature type="compositionally biased region" description="Low complexity" evidence="1">
    <location>
        <begin position="36"/>
        <end position="47"/>
    </location>
</feature>
<feature type="region of interest" description="Disordered" evidence="1">
    <location>
        <begin position="33"/>
        <end position="83"/>
    </location>
</feature>
<comment type="caution">
    <text evidence="3">The sequence shown here is derived from an EMBL/GenBank/DDBJ whole genome shotgun (WGS) entry which is preliminary data.</text>
</comment>
<dbReference type="Proteomes" id="UP000037326">
    <property type="component" value="Unassembled WGS sequence"/>
</dbReference>
<evidence type="ECO:0000259" key="2">
    <source>
        <dbReference type="Pfam" id="PF18431"/>
    </source>
</evidence>
<feature type="domain" description="Bacterial CdiA-CT RNAse A" evidence="2">
    <location>
        <begin position="255"/>
        <end position="372"/>
    </location>
</feature>
<feature type="compositionally biased region" description="Polar residues" evidence="1">
    <location>
        <begin position="66"/>
        <end position="83"/>
    </location>
</feature>
<protein>
    <recommendedName>
        <fullName evidence="2">Bacterial CdiA-CT RNAse A domain-containing protein</fullName>
    </recommendedName>
</protein>
<dbReference type="Pfam" id="PF18431">
    <property type="entry name" value="RNAse_A_bac"/>
    <property type="match status" value="1"/>
</dbReference>
<name>A0A0K9FCU4_9BACI</name>
<dbReference type="AlphaFoldDB" id="A0A0K9FCU4"/>
<reference evidence="4" key="1">
    <citation type="submission" date="2015-07" db="EMBL/GenBank/DDBJ databases">
        <authorList>
            <consortium name="Consortium for Microbial Forensics and Genomics (microFORGE)"/>
            <person name="Knight B.M."/>
            <person name="Roberts D.P."/>
            <person name="Lin D."/>
            <person name="Hari K."/>
            <person name="Fletcher J."/>
            <person name="Melcher U."/>
            <person name="Blagden T."/>
            <person name="Winegar R.A."/>
        </authorList>
    </citation>
    <scope>NUCLEOTIDE SEQUENCE [LARGE SCALE GENOMIC DNA]</scope>
    <source>
        <strain evidence="4">DSM 23493</strain>
    </source>
</reference>
<evidence type="ECO:0000256" key="1">
    <source>
        <dbReference type="SAM" id="MobiDB-lite"/>
    </source>
</evidence>
<sequence length="376" mass="41754">MVRSIPGPSKNINLYQIDTNKVTKVMRDIALEKKSNSNTSDSSKGTKQIPQENITKLKSKVENDGRSQITNGEFNSSSNNPTNFRSDTGYQVFYGVDSSSLGSSVITLNNLNSMDGVRIASLDSVEISGESRELFAAKSSKNKYWDIAETVFDIVTDFIPGVGTAKDIYNLYQTIVDPKSKVADIAIALVDFVPGPSFKKLSKFANVIIDKFGINEKTSKKLKEALVKTSAEKIKKMNVDDTKKLINASEGKDRGHTKERHLNMTDEKLLDRAKNDTLEGASRFRSTNVMNEFINSVLAKEADNIAIWLKNDKKTTPFVSGKHKSATTLGDGYIYDAKKKTYNHVDKLNTGKVLLKKDPSNDYGFFVLTSYPIVKK</sequence>
<dbReference type="OrthoDB" id="2729802at2"/>
<evidence type="ECO:0000313" key="3">
    <source>
        <dbReference type="EMBL" id="KMY32404.1"/>
    </source>
</evidence>
<organism evidence="3 4">
    <name type="scientific">Lysinibacillus xylanilyticus</name>
    <dbReference type="NCBI Taxonomy" id="582475"/>
    <lineage>
        <taxon>Bacteria</taxon>
        <taxon>Bacillati</taxon>
        <taxon>Bacillota</taxon>
        <taxon>Bacilli</taxon>
        <taxon>Bacillales</taxon>
        <taxon>Bacillaceae</taxon>
        <taxon>Lysinibacillus</taxon>
    </lineage>
</organism>